<comment type="caution">
    <text evidence="11">The sequence shown here is derived from an EMBL/GenBank/DDBJ whole genome shotgun (WGS) entry which is preliminary data.</text>
</comment>
<evidence type="ECO:0000256" key="7">
    <source>
        <dbReference type="PROSITE-ProRule" id="PRU01094"/>
    </source>
</evidence>
<evidence type="ECO:0000256" key="2">
    <source>
        <dbReference type="ARBA" id="ARBA00022692"/>
    </source>
</evidence>
<keyword evidence="2 9" id="KW-0812">Transmembrane</keyword>
<evidence type="ECO:0000313" key="11">
    <source>
        <dbReference type="EMBL" id="CAG8905155.1"/>
    </source>
</evidence>
<dbReference type="GO" id="GO:0043022">
    <property type="term" value="F:ribosome binding"/>
    <property type="evidence" value="ECO:0007669"/>
    <property type="project" value="InterPro"/>
</dbReference>
<keyword evidence="5 7" id="KW-0496">Mitochondrion</keyword>
<name>A0A9W4KM60_9EURO</name>
<dbReference type="GO" id="GO:0030003">
    <property type="term" value="P:intracellular monoatomic cation homeostasis"/>
    <property type="evidence" value="ECO:0007669"/>
    <property type="project" value="TreeGrafter"/>
</dbReference>
<sequence>MAGITRVQRALHFQFQPWNHYPFHAHLRSKLLPICAQSLFSTSAPSQQSRGHSPSPSPTTTAVSTPSKTEINAPISTHPAAITTPSPLPSSAGATGKLRRYVEFGRAYVTFYKTGLKNVYRNYRASLPLRRKLGLPAYIPISPPRTRALNPNNGSAPSLAPKSKLGRAQFQLVRRSARDVRRMIPFTMILIVCGEFTPLIIPIFGSAITPATCRVPSQVEKERVAATARKLAALHVFVAENKDRSMHLLKAGDAEQLALLARSFADPVWVASAGSADVLRACAVFGLVKRHDRTAGESLAGLIYRPRLARYVEYLAIDDGMIRVGGGVSAMNATEVRIAAEERGGVDVSSGTQDRKRVEELERRWLEQWLSVRGDSPRSKK</sequence>
<comment type="subcellular location">
    <subcellularLocation>
        <location evidence="1">Mitochondrion inner membrane</location>
        <topology evidence="1">Single-pass membrane protein</topology>
    </subcellularLocation>
</comment>
<evidence type="ECO:0000256" key="9">
    <source>
        <dbReference type="SAM" id="Phobius"/>
    </source>
</evidence>
<keyword evidence="6 9" id="KW-0472">Membrane</keyword>
<reference evidence="11" key="1">
    <citation type="submission" date="2021-07" db="EMBL/GenBank/DDBJ databases">
        <authorList>
            <person name="Branca A.L. A."/>
        </authorList>
    </citation>
    <scope>NUCLEOTIDE SEQUENCE</scope>
</reference>
<gene>
    <name evidence="11" type="ORF">PEGY_LOCUS8053</name>
</gene>
<feature type="region of interest" description="Disordered" evidence="8">
    <location>
        <begin position="43"/>
        <end position="72"/>
    </location>
</feature>
<keyword evidence="4 9" id="KW-1133">Transmembrane helix</keyword>
<proteinExistence type="predicted"/>
<feature type="compositionally biased region" description="Low complexity" evidence="8">
    <location>
        <begin position="58"/>
        <end position="69"/>
    </location>
</feature>
<evidence type="ECO:0000256" key="1">
    <source>
        <dbReference type="ARBA" id="ARBA00004434"/>
    </source>
</evidence>
<dbReference type="InterPro" id="IPR044202">
    <property type="entry name" value="LETM1/MDM38-like"/>
</dbReference>
<evidence type="ECO:0000256" key="5">
    <source>
        <dbReference type="ARBA" id="ARBA00023128"/>
    </source>
</evidence>
<evidence type="ECO:0000259" key="10">
    <source>
        <dbReference type="PROSITE" id="PS51758"/>
    </source>
</evidence>
<dbReference type="AlphaFoldDB" id="A0A9W4KM60"/>
<dbReference type="EMBL" id="CAJVRC010000887">
    <property type="protein sequence ID" value="CAG8905155.1"/>
    <property type="molecule type" value="Genomic_DNA"/>
</dbReference>
<evidence type="ECO:0000256" key="6">
    <source>
        <dbReference type="ARBA" id="ARBA00023136"/>
    </source>
</evidence>
<evidence type="ECO:0000256" key="3">
    <source>
        <dbReference type="ARBA" id="ARBA00022792"/>
    </source>
</evidence>
<protein>
    <recommendedName>
        <fullName evidence="10">Letm1 RBD domain-containing protein</fullName>
    </recommendedName>
</protein>
<dbReference type="PANTHER" id="PTHR14009">
    <property type="entry name" value="LEUCINE ZIPPER-EF-HAND CONTAINING TRANSMEMBRANE PROTEIN"/>
    <property type="match status" value="1"/>
</dbReference>
<accession>A0A9W4KM60</accession>
<feature type="transmembrane region" description="Helical" evidence="9">
    <location>
        <begin position="184"/>
        <end position="208"/>
    </location>
</feature>
<evidence type="ECO:0000256" key="8">
    <source>
        <dbReference type="SAM" id="MobiDB-lite"/>
    </source>
</evidence>
<evidence type="ECO:0000256" key="4">
    <source>
        <dbReference type="ARBA" id="ARBA00022989"/>
    </source>
</evidence>
<organism evidence="11 12">
    <name type="scientific">Penicillium egyptiacum</name>
    <dbReference type="NCBI Taxonomy" id="1303716"/>
    <lineage>
        <taxon>Eukaryota</taxon>
        <taxon>Fungi</taxon>
        <taxon>Dikarya</taxon>
        <taxon>Ascomycota</taxon>
        <taxon>Pezizomycotina</taxon>
        <taxon>Eurotiomycetes</taxon>
        <taxon>Eurotiomycetidae</taxon>
        <taxon>Eurotiales</taxon>
        <taxon>Aspergillaceae</taxon>
        <taxon>Penicillium</taxon>
    </lineage>
</organism>
<dbReference type="OrthoDB" id="73691at2759"/>
<dbReference type="PANTHER" id="PTHR14009:SF6">
    <property type="entry name" value="LETM1 RBD DOMAIN-CONTAINING PROTEIN"/>
    <property type="match status" value="1"/>
</dbReference>
<dbReference type="GO" id="GO:0005743">
    <property type="term" value="C:mitochondrial inner membrane"/>
    <property type="evidence" value="ECO:0007669"/>
    <property type="project" value="UniProtKB-SubCell"/>
</dbReference>
<keyword evidence="3" id="KW-0999">Mitochondrion inner membrane</keyword>
<keyword evidence="12" id="KW-1185">Reference proteome</keyword>
<dbReference type="Proteomes" id="UP001154252">
    <property type="component" value="Unassembled WGS sequence"/>
</dbReference>
<feature type="domain" description="Letm1 RBD" evidence="10">
    <location>
        <begin position="197"/>
        <end position="381"/>
    </location>
</feature>
<dbReference type="PROSITE" id="PS51758">
    <property type="entry name" value="LETM1_RBD"/>
    <property type="match status" value="1"/>
</dbReference>
<dbReference type="InterPro" id="IPR033122">
    <property type="entry name" value="LETM1-like_RBD"/>
</dbReference>
<evidence type="ECO:0000313" key="12">
    <source>
        <dbReference type="Proteomes" id="UP001154252"/>
    </source>
</evidence>
<feature type="compositionally biased region" description="Polar residues" evidence="8">
    <location>
        <begin position="43"/>
        <end position="52"/>
    </location>
</feature>